<feature type="compositionally biased region" description="Acidic residues" evidence="5">
    <location>
        <begin position="332"/>
        <end position="346"/>
    </location>
</feature>
<dbReference type="PANTHER" id="PTHR46293:SF14">
    <property type="match status" value="1"/>
</dbReference>
<dbReference type="GO" id="GO:0004842">
    <property type="term" value="F:ubiquitin-protein transferase activity"/>
    <property type="evidence" value="ECO:0007669"/>
    <property type="project" value="InterPro"/>
</dbReference>
<organism evidence="7 8">
    <name type="scientific">Pleodorina starrii</name>
    <dbReference type="NCBI Taxonomy" id="330485"/>
    <lineage>
        <taxon>Eukaryota</taxon>
        <taxon>Viridiplantae</taxon>
        <taxon>Chlorophyta</taxon>
        <taxon>core chlorophytes</taxon>
        <taxon>Chlorophyceae</taxon>
        <taxon>CS clade</taxon>
        <taxon>Chlamydomonadales</taxon>
        <taxon>Volvocaceae</taxon>
        <taxon>Pleodorina</taxon>
    </lineage>
</organism>
<name>A0A9W6BS28_9CHLO</name>
<dbReference type="InterPro" id="IPR017907">
    <property type="entry name" value="Znf_RING_CS"/>
</dbReference>
<protein>
    <recommendedName>
        <fullName evidence="6">RING-type domain-containing protein</fullName>
    </recommendedName>
</protein>
<keyword evidence="8" id="KW-1185">Reference proteome</keyword>
<evidence type="ECO:0000256" key="3">
    <source>
        <dbReference type="ARBA" id="ARBA00022833"/>
    </source>
</evidence>
<dbReference type="PROSITE" id="PS00518">
    <property type="entry name" value="ZF_RING_1"/>
    <property type="match status" value="1"/>
</dbReference>
<dbReference type="Gene3D" id="3.30.40.10">
    <property type="entry name" value="Zinc/RING finger domain, C3HC4 (zinc finger)"/>
    <property type="match status" value="1"/>
</dbReference>
<dbReference type="EMBL" id="BRXU01000017">
    <property type="protein sequence ID" value="GLC56920.1"/>
    <property type="molecule type" value="Genomic_DNA"/>
</dbReference>
<keyword evidence="2 4" id="KW-0863">Zinc-finger</keyword>
<evidence type="ECO:0000313" key="8">
    <source>
        <dbReference type="Proteomes" id="UP001165080"/>
    </source>
</evidence>
<feature type="compositionally biased region" description="Basic and acidic residues" evidence="5">
    <location>
        <begin position="247"/>
        <end position="259"/>
    </location>
</feature>
<dbReference type="Proteomes" id="UP001165080">
    <property type="component" value="Unassembled WGS sequence"/>
</dbReference>
<evidence type="ECO:0000256" key="4">
    <source>
        <dbReference type="PROSITE-ProRule" id="PRU00175"/>
    </source>
</evidence>
<feature type="compositionally biased region" description="Basic and acidic residues" evidence="5">
    <location>
        <begin position="16"/>
        <end position="25"/>
    </location>
</feature>
<accession>A0A9W6BS28</accession>
<feature type="domain" description="RING-type" evidence="6">
    <location>
        <begin position="164"/>
        <end position="204"/>
    </location>
</feature>
<feature type="compositionally biased region" description="Basic residues" evidence="5">
    <location>
        <begin position="269"/>
        <end position="290"/>
    </location>
</feature>
<feature type="region of interest" description="Disordered" evidence="5">
    <location>
        <begin position="14"/>
        <end position="41"/>
    </location>
</feature>
<proteinExistence type="predicted"/>
<evidence type="ECO:0000256" key="5">
    <source>
        <dbReference type="SAM" id="MobiDB-lite"/>
    </source>
</evidence>
<dbReference type="SMART" id="SM00184">
    <property type="entry name" value="RING"/>
    <property type="match status" value="1"/>
</dbReference>
<dbReference type="OrthoDB" id="1305878at2759"/>
<evidence type="ECO:0000256" key="2">
    <source>
        <dbReference type="ARBA" id="ARBA00022771"/>
    </source>
</evidence>
<dbReference type="InterPro" id="IPR001841">
    <property type="entry name" value="Znf_RING"/>
</dbReference>
<dbReference type="InterPro" id="IPR013083">
    <property type="entry name" value="Znf_RING/FYVE/PHD"/>
</dbReference>
<dbReference type="SUPFAM" id="SSF57850">
    <property type="entry name" value="RING/U-box"/>
    <property type="match status" value="1"/>
</dbReference>
<keyword evidence="1" id="KW-0479">Metal-binding</keyword>
<keyword evidence="3" id="KW-0862">Zinc</keyword>
<reference evidence="7 8" key="1">
    <citation type="journal article" date="2023" name="Commun. Biol.">
        <title>Reorganization of the ancestral sex-determining regions during the evolution of trioecy in Pleodorina starrii.</title>
        <authorList>
            <person name="Takahashi K."/>
            <person name="Suzuki S."/>
            <person name="Kawai-Toyooka H."/>
            <person name="Yamamoto K."/>
            <person name="Hamaji T."/>
            <person name="Ootsuki R."/>
            <person name="Yamaguchi H."/>
            <person name="Kawachi M."/>
            <person name="Higashiyama T."/>
            <person name="Nozaki H."/>
        </authorList>
    </citation>
    <scope>NUCLEOTIDE SEQUENCE [LARGE SCALE GENOMIC DNA]</scope>
    <source>
        <strain evidence="7 8">NIES-4479</strain>
    </source>
</reference>
<dbReference type="InterPro" id="IPR044807">
    <property type="entry name" value="DRIP1-like"/>
</dbReference>
<evidence type="ECO:0000259" key="6">
    <source>
        <dbReference type="PROSITE" id="PS50089"/>
    </source>
</evidence>
<evidence type="ECO:0000256" key="1">
    <source>
        <dbReference type="ARBA" id="ARBA00022723"/>
    </source>
</evidence>
<evidence type="ECO:0000313" key="7">
    <source>
        <dbReference type="EMBL" id="GLC56920.1"/>
    </source>
</evidence>
<comment type="caution">
    <text evidence="7">The sequence shown here is derived from an EMBL/GenBank/DDBJ whole genome shotgun (WGS) entry which is preliminary data.</text>
</comment>
<dbReference type="PROSITE" id="PS50089">
    <property type="entry name" value="ZF_RING_2"/>
    <property type="match status" value="1"/>
</dbReference>
<gene>
    <name evidence="7" type="primary">PLEST003095</name>
    <name evidence="7" type="ORF">PLESTB_001163400</name>
</gene>
<dbReference type="Pfam" id="PF13923">
    <property type="entry name" value="zf-C3HC4_2"/>
    <property type="match status" value="1"/>
</dbReference>
<feature type="compositionally biased region" description="Gly residues" evidence="5">
    <location>
        <begin position="312"/>
        <end position="331"/>
    </location>
</feature>
<dbReference type="AlphaFoldDB" id="A0A9W6BS28"/>
<feature type="region of interest" description="Disordered" evidence="5">
    <location>
        <begin position="246"/>
        <end position="346"/>
    </location>
</feature>
<dbReference type="PANTHER" id="PTHR46293">
    <property type="entry name" value="E3 UBIQUITIN PROTEIN LIGASE DRIP1"/>
    <property type="match status" value="1"/>
</dbReference>
<dbReference type="GO" id="GO:0008270">
    <property type="term" value="F:zinc ion binding"/>
    <property type="evidence" value="ECO:0007669"/>
    <property type="project" value="UniProtKB-KW"/>
</dbReference>
<sequence length="346" mass="37311">MGIICGAGTSVVADGNRPRRGDKSFRQRNINQDVATTGKRKHANIASPATFLSRIFPRLALLSPSAKRPACEAQQLTGSQPLVQVAQDGDDAAATVVVEGAQDAKRRKRGHEKIKSELDAAVPASDGDMDASRPDWWEPQPHATLDPNEYQERPHAPLAASLSCALCHDLLREAMTAPECGHTYCYDCIEGRVDIGGNHNVCPVPGCGAVLGPNPFDHHKLMYDTLLDALVQKIFPRPELDAALTARRAEREEATRQARAEVNGGCARGHNHHHQQQHHQQQHHLQHHHQQQTQQQHRQSRCGAKQRTSSPGAGGGVGRGGGGVRGVGSPDGGEEGDDEGEEGEGE</sequence>